<dbReference type="SUPFAM" id="SSF158682">
    <property type="entry name" value="TerB-like"/>
    <property type="match status" value="1"/>
</dbReference>
<proteinExistence type="predicted"/>
<reference evidence="2" key="1">
    <citation type="submission" date="2016-10" db="EMBL/GenBank/DDBJ databases">
        <authorList>
            <person name="Varghese N."/>
            <person name="Submissions S."/>
        </authorList>
    </citation>
    <scope>NUCLEOTIDE SEQUENCE [LARGE SCALE GENOMIC DNA]</scope>
    <source>
        <strain evidence="2">DSM 24536</strain>
    </source>
</reference>
<dbReference type="RefSeq" id="WP_176767615.1">
    <property type="nucleotide sequence ID" value="NZ_FNHH01000005.1"/>
</dbReference>
<name>A0A1G9Q700_9SPHI</name>
<protein>
    <recommendedName>
        <fullName evidence="3">Tellurite resistance protein TerB</fullName>
    </recommendedName>
</protein>
<gene>
    <name evidence="1" type="ORF">SAMN05421813_105148</name>
</gene>
<evidence type="ECO:0000313" key="1">
    <source>
        <dbReference type="EMBL" id="SDM06808.1"/>
    </source>
</evidence>
<dbReference type="EMBL" id="FNHH01000005">
    <property type="protein sequence ID" value="SDM06808.1"/>
    <property type="molecule type" value="Genomic_DNA"/>
</dbReference>
<dbReference type="CDD" id="cd07177">
    <property type="entry name" value="terB_like"/>
    <property type="match status" value="1"/>
</dbReference>
<evidence type="ECO:0000313" key="2">
    <source>
        <dbReference type="Proteomes" id="UP000199226"/>
    </source>
</evidence>
<organism evidence="1 2">
    <name type="scientific">Daejeonella rubra</name>
    <dbReference type="NCBI Taxonomy" id="990371"/>
    <lineage>
        <taxon>Bacteria</taxon>
        <taxon>Pseudomonadati</taxon>
        <taxon>Bacteroidota</taxon>
        <taxon>Sphingobacteriia</taxon>
        <taxon>Sphingobacteriales</taxon>
        <taxon>Sphingobacteriaceae</taxon>
        <taxon>Daejeonella</taxon>
    </lineage>
</organism>
<accession>A0A1G9Q700</accession>
<sequence>MHTISNELKNHFLRLFQIACSDENFDMLELKQLYEFAAHRGIDTQQLQRILIDTVFGLSILETLDERIEYLYDLAVIIQADQNVSDDKYMLLRKFAKKFQFADENIEQICDFLLESSRNELTTKKVIGAMNSKNLYEVFGIKVSMLIASAKGDRV</sequence>
<dbReference type="AlphaFoldDB" id="A0A1G9Q700"/>
<dbReference type="Proteomes" id="UP000199226">
    <property type="component" value="Unassembled WGS sequence"/>
</dbReference>
<keyword evidence="2" id="KW-1185">Reference proteome</keyword>
<evidence type="ECO:0008006" key="3">
    <source>
        <dbReference type="Google" id="ProtNLM"/>
    </source>
</evidence>
<dbReference type="InterPro" id="IPR029024">
    <property type="entry name" value="TerB-like"/>
</dbReference>